<feature type="transmembrane region" description="Helical" evidence="1">
    <location>
        <begin position="12"/>
        <end position="31"/>
    </location>
</feature>
<keyword evidence="1" id="KW-0812">Transmembrane</keyword>
<evidence type="ECO:0000256" key="1">
    <source>
        <dbReference type="SAM" id="Phobius"/>
    </source>
</evidence>
<dbReference type="STRING" id="1618350.UR67_C0003G0015"/>
<feature type="transmembrane region" description="Helical" evidence="1">
    <location>
        <begin position="77"/>
        <end position="98"/>
    </location>
</feature>
<evidence type="ECO:0000313" key="3">
    <source>
        <dbReference type="Proteomes" id="UP000034581"/>
    </source>
</evidence>
<protein>
    <submittedName>
        <fullName evidence="2">Uncharacterized protein</fullName>
    </submittedName>
</protein>
<accession>A0A0G0ER12</accession>
<reference evidence="2 3" key="1">
    <citation type="journal article" date="2015" name="Nature">
        <title>rRNA introns, odd ribosomes, and small enigmatic genomes across a large radiation of phyla.</title>
        <authorList>
            <person name="Brown C.T."/>
            <person name="Hug L.A."/>
            <person name="Thomas B.C."/>
            <person name="Sharon I."/>
            <person name="Castelle C.J."/>
            <person name="Singh A."/>
            <person name="Wilkins M.J."/>
            <person name="Williams K.H."/>
            <person name="Banfield J.F."/>
        </authorList>
    </citation>
    <scope>NUCLEOTIDE SEQUENCE [LARGE SCALE GENOMIC DNA]</scope>
</reference>
<feature type="transmembrane region" description="Helical" evidence="1">
    <location>
        <begin position="43"/>
        <end position="65"/>
    </location>
</feature>
<gene>
    <name evidence="2" type="ORF">UR67_C0003G0015</name>
</gene>
<keyword evidence="1" id="KW-1133">Transmembrane helix</keyword>
<proteinExistence type="predicted"/>
<dbReference type="AlphaFoldDB" id="A0A0G0ER12"/>
<name>A0A0G0ER12_UNCC3</name>
<dbReference type="Proteomes" id="UP000034581">
    <property type="component" value="Unassembled WGS sequence"/>
</dbReference>
<dbReference type="EMBL" id="LBQB01000003">
    <property type="protein sequence ID" value="KKP69737.1"/>
    <property type="molecule type" value="Genomic_DNA"/>
</dbReference>
<keyword evidence="1" id="KW-0472">Membrane</keyword>
<organism evidence="2 3">
    <name type="scientific">candidate division CPR3 bacterium GW2011_GWF2_35_18</name>
    <dbReference type="NCBI Taxonomy" id="1618350"/>
    <lineage>
        <taxon>Bacteria</taxon>
        <taxon>Bacteria division CPR3</taxon>
    </lineage>
</organism>
<comment type="caution">
    <text evidence="2">The sequence shown here is derived from an EMBL/GenBank/DDBJ whole genome shotgun (WGS) entry which is preliminary data.</text>
</comment>
<evidence type="ECO:0000313" key="2">
    <source>
        <dbReference type="EMBL" id="KKP69737.1"/>
    </source>
</evidence>
<sequence>MPKTLFGKLSVIFITAFFIFIVVFSFFAAFGQKGGEESFFDNLYLAIPILLAGVSGVTSFITGLICLIKNREDRGPLVAISTAIGFVVTFFMLGEILFPH</sequence>